<feature type="compositionally biased region" description="Basic and acidic residues" evidence="1">
    <location>
        <begin position="16"/>
        <end position="28"/>
    </location>
</feature>
<accession>S7X214</accession>
<comment type="caution">
    <text evidence="2">The sequence shown here is derived from an EMBL/GenBank/DDBJ whole genome shotgun (WGS) entry which is preliminary data.</text>
</comment>
<evidence type="ECO:0000313" key="3">
    <source>
        <dbReference type="Proteomes" id="UP000014974"/>
    </source>
</evidence>
<proteinExistence type="predicted"/>
<evidence type="ECO:0000256" key="1">
    <source>
        <dbReference type="SAM" id="MobiDB-lite"/>
    </source>
</evidence>
<gene>
    <name evidence="2" type="ORF">ADICYQ_1032</name>
</gene>
<dbReference type="EMBL" id="ATNM01000049">
    <property type="protein sequence ID" value="EPR70148.1"/>
    <property type="molecule type" value="Genomic_DNA"/>
</dbReference>
<feature type="region of interest" description="Disordered" evidence="1">
    <location>
        <begin position="16"/>
        <end position="39"/>
    </location>
</feature>
<protein>
    <submittedName>
        <fullName evidence="2">Uncharacterized protein</fullName>
    </submittedName>
</protein>
<dbReference type="AlphaFoldDB" id="S7X214"/>
<dbReference type="Proteomes" id="UP000014974">
    <property type="component" value="Unassembled WGS sequence"/>
</dbReference>
<evidence type="ECO:0000313" key="2">
    <source>
        <dbReference type="EMBL" id="EPR70148.1"/>
    </source>
</evidence>
<name>S7X214_9BACT</name>
<reference evidence="2 3" key="1">
    <citation type="journal article" date="2013" name="Genome Announc.">
        <title>Draft Genome Sequence of Cyclobacterium qasimii Strain M12-11BT, Isolated from Arctic Marine Sediment.</title>
        <authorList>
            <person name="Shivaji S."/>
            <person name="Ara S."/>
            <person name="Singh A."/>
            <person name="Kumar Pinnaka A."/>
        </authorList>
    </citation>
    <scope>NUCLEOTIDE SEQUENCE [LARGE SCALE GENOMIC DNA]</scope>
    <source>
        <strain evidence="2 3">M12-11B</strain>
    </source>
</reference>
<organism evidence="2 3">
    <name type="scientific">Cyclobacterium qasimii M12-11B</name>
    <dbReference type="NCBI Taxonomy" id="641524"/>
    <lineage>
        <taxon>Bacteria</taxon>
        <taxon>Pseudomonadati</taxon>
        <taxon>Bacteroidota</taxon>
        <taxon>Cytophagia</taxon>
        <taxon>Cytophagales</taxon>
        <taxon>Cyclobacteriaceae</taxon>
        <taxon>Cyclobacterium</taxon>
    </lineage>
</organism>
<sequence>MGEAYQIRDQEIEHDEIVLQRNDYRGEIPPRQTGASSDH</sequence>